<accession>A0A0W0EVR7</accession>
<evidence type="ECO:0000313" key="1">
    <source>
        <dbReference type="EMBL" id="KTB28156.1"/>
    </source>
</evidence>
<evidence type="ECO:0000313" key="2">
    <source>
        <dbReference type="Proteomes" id="UP000054988"/>
    </source>
</evidence>
<sequence>MANFVVFIGVATEAIESEKNTAAQGFTSENDNEGVEREQLQPYRILSRWGDVDERSADAVGRDVISYGFRDLGERGLGSPLRWRTYLRRAGDTADCDFRAILNRHQHRYEDRAEVEPTSIPARRYSSASSILPTPAEMTILLQGDHDHQEHPSTLSYEPYCSVTITCACEGYIGYRDTTCHDKFLMSSGGIGSLGSLYLRPEHERHLGDGDSLESGYRKENEIW</sequence>
<protein>
    <submittedName>
        <fullName evidence="1">Uncharacterized protein</fullName>
    </submittedName>
</protein>
<organism evidence="1 2">
    <name type="scientific">Moniliophthora roreri</name>
    <name type="common">Frosty pod rot fungus</name>
    <name type="synonym">Monilia roreri</name>
    <dbReference type="NCBI Taxonomy" id="221103"/>
    <lineage>
        <taxon>Eukaryota</taxon>
        <taxon>Fungi</taxon>
        <taxon>Dikarya</taxon>
        <taxon>Basidiomycota</taxon>
        <taxon>Agaricomycotina</taxon>
        <taxon>Agaricomycetes</taxon>
        <taxon>Agaricomycetidae</taxon>
        <taxon>Agaricales</taxon>
        <taxon>Marasmiineae</taxon>
        <taxon>Marasmiaceae</taxon>
        <taxon>Moniliophthora</taxon>
    </lineage>
</organism>
<dbReference type="Proteomes" id="UP000054988">
    <property type="component" value="Unassembled WGS sequence"/>
</dbReference>
<reference evidence="1 2" key="1">
    <citation type="submission" date="2015-12" db="EMBL/GenBank/DDBJ databases">
        <title>Draft genome sequence of Moniliophthora roreri, the causal agent of frosty pod rot of cacao.</title>
        <authorList>
            <person name="Aime M.C."/>
            <person name="Diaz-Valderrama J.R."/>
            <person name="Kijpornyongpan T."/>
            <person name="Phillips-Mora W."/>
        </authorList>
    </citation>
    <scope>NUCLEOTIDE SEQUENCE [LARGE SCALE GENOMIC DNA]</scope>
    <source>
        <strain evidence="1 2">MCA 2952</strain>
    </source>
</reference>
<comment type="caution">
    <text evidence="1">The sequence shown here is derived from an EMBL/GenBank/DDBJ whole genome shotgun (WGS) entry which is preliminary data.</text>
</comment>
<name>A0A0W0EVR7_MONRR</name>
<gene>
    <name evidence="1" type="ORF">WG66_19270</name>
</gene>
<dbReference type="EMBL" id="LATX01002501">
    <property type="protein sequence ID" value="KTB28156.1"/>
    <property type="molecule type" value="Genomic_DNA"/>
</dbReference>
<proteinExistence type="predicted"/>
<dbReference type="AlphaFoldDB" id="A0A0W0EVR7"/>